<evidence type="ECO:0000313" key="3">
    <source>
        <dbReference type="Proteomes" id="UP000606870"/>
    </source>
</evidence>
<dbReference type="EMBL" id="JACOGK010000017">
    <property type="protein sequence ID" value="MBC3536973.1"/>
    <property type="molecule type" value="Genomic_DNA"/>
</dbReference>
<reference evidence="2 3" key="1">
    <citation type="submission" date="2020-08" db="EMBL/GenBank/DDBJ databases">
        <authorList>
            <person name="Liu C."/>
            <person name="Sun Q."/>
        </authorList>
    </citation>
    <scope>NUCLEOTIDE SEQUENCE [LARGE SCALE GENOMIC DNA]</scope>
    <source>
        <strain evidence="2 3">NSJ-59</strain>
    </source>
</reference>
<dbReference type="CDD" id="cd00947">
    <property type="entry name" value="TBP_aldolase_IIB"/>
    <property type="match status" value="1"/>
</dbReference>
<name>A0ABR6VI50_9FIRM</name>
<proteinExistence type="predicted"/>
<dbReference type="Pfam" id="PF01116">
    <property type="entry name" value="F_bP_aldolase"/>
    <property type="match status" value="1"/>
</dbReference>
<dbReference type="InterPro" id="IPR000771">
    <property type="entry name" value="FBA_II"/>
</dbReference>
<evidence type="ECO:0000313" key="2">
    <source>
        <dbReference type="EMBL" id="MBC3536973.1"/>
    </source>
</evidence>
<dbReference type="PANTHER" id="PTHR30304">
    <property type="entry name" value="D-TAGATOSE-1,6-BISPHOSPHATE ALDOLASE"/>
    <property type="match status" value="1"/>
</dbReference>
<gene>
    <name evidence="2" type="ORF">H8J70_06890</name>
</gene>
<protein>
    <submittedName>
        <fullName evidence="2">Class II fructose-bisphosphate aldolase</fullName>
    </submittedName>
</protein>
<dbReference type="PANTHER" id="PTHR30304:SF0">
    <property type="entry name" value="D-TAGATOSE-1,6-BISPHOSPHATE ALDOLASE SUBUNIT GATY-RELATED"/>
    <property type="match status" value="1"/>
</dbReference>
<dbReference type="InterPro" id="IPR050246">
    <property type="entry name" value="Class_II_FBP_aldolase"/>
</dbReference>
<keyword evidence="3" id="KW-1185">Reference proteome</keyword>
<dbReference type="PIRSF" id="PIRSF001359">
    <property type="entry name" value="F_bP_aldolase_II"/>
    <property type="match status" value="1"/>
</dbReference>
<accession>A0ABR6VI50</accession>
<evidence type="ECO:0000256" key="1">
    <source>
        <dbReference type="ARBA" id="ARBA00001947"/>
    </source>
</evidence>
<dbReference type="NCBIfam" id="TIGR00167">
    <property type="entry name" value="cbbA"/>
    <property type="match status" value="1"/>
</dbReference>
<dbReference type="RefSeq" id="WP_186503129.1">
    <property type="nucleotide sequence ID" value="NZ_JACOGK010000017.1"/>
</dbReference>
<dbReference type="Proteomes" id="UP000606870">
    <property type="component" value="Unassembled WGS sequence"/>
</dbReference>
<comment type="caution">
    <text evidence="2">The sequence shown here is derived from an EMBL/GenBank/DDBJ whole genome shotgun (WGS) entry which is preliminary data.</text>
</comment>
<dbReference type="Gene3D" id="3.20.20.70">
    <property type="entry name" value="Aldolase class I"/>
    <property type="match status" value="1"/>
</dbReference>
<dbReference type="InterPro" id="IPR013785">
    <property type="entry name" value="Aldolase_TIM"/>
</dbReference>
<organism evidence="2 3">
    <name type="scientific">Megasphaera hominis</name>
    <dbReference type="NCBI Taxonomy" id="159836"/>
    <lineage>
        <taxon>Bacteria</taxon>
        <taxon>Bacillati</taxon>
        <taxon>Bacillota</taxon>
        <taxon>Negativicutes</taxon>
        <taxon>Veillonellales</taxon>
        <taxon>Veillonellaceae</taxon>
        <taxon>Megasphaera</taxon>
    </lineage>
</organism>
<dbReference type="SUPFAM" id="SSF51569">
    <property type="entry name" value="Aldolase"/>
    <property type="match status" value="1"/>
</dbReference>
<comment type="cofactor">
    <cofactor evidence="1">
        <name>Zn(2+)</name>
        <dbReference type="ChEBI" id="CHEBI:29105"/>
    </cofactor>
</comment>
<sequence>MLINLKQMLQYAEERKIAVPSFNVYNVESVQAVWQGAQETQTPVIISFGESYDSHMPIEAAAALILSYVRDASLPVVLHLDHCRNEKNILRALRAGFTSVMFDASARPLQENISLSRHIVSLAHALDVSVEGELGYMNEEDGSGVVQGPQGYTTVAAAQQYALESGIDALAIAIGNAHGIYKGTPTLDLERLSEIEAATDIPLVLHGSSGIPFPLLQEAIGRGIRKININTEVSTAGIQAARVFLAEHKDPNTRFETMTKAAEAAMAQVVKKYIHLCSQQ</sequence>